<proteinExistence type="inferred from homology"/>
<comment type="catalytic activity">
    <reaction evidence="11">
        <text>[GlcNAc-(1-&gt;4)-Mur2Ac(oyl-L-Ala-gamma-D-Glu-L-Lys-D-Ala-D-Ala)](n)-di-trans,octa-cis-undecaprenyl diphosphate + beta-D-GlcNAc-(1-&gt;4)-Mur2Ac(oyl-L-Ala-gamma-D-Glu-L-Lys-D-Ala-D-Ala)-di-trans,octa-cis-undecaprenyl diphosphate = [GlcNAc-(1-&gt;4)-Mur2Ac(oyl-L-Ala-gamma-D-Glu-L-Lys-D-Ala-D-Ala)](n+1)-di-trans,octa-cis-undecaprenyl diphosphate + di-trans,octa-cis-undecaprenyl diphosphate + H(+)</text>
        <dbReference type="Rhea" id="RHEA:23708"/>
        <dbReference type="Rhea" id="RHEA-COMP:9602"/>
        <dbReference type="Rhea" id="RHEA-COMP:9603"/>
        <dbReference type="ChEBI" id="CHEBI:15378"/>
        <dbReference type="ChEBI" id="CHEBI:58405"/>
        <dbReference type="ChEBI" id="CHEBI:60033"/>
        <dbReference type="ChEBI" id="CHEBI:78435"/>
        <dbReference type="EC" id="2.4.99.28"/>
    </reaction>
</comment>
<evidence type="ECO:0000256" key="3">
    <source>
        <dbReference type="ARBA" id="ARBA00022676"/>
    </source>
</evidence>
<evidence type="ECO:0000256" key="10">
    <source>
        <dbReference type="ARBA" id="ARBA00023316"/>
    </source>
</evidence>
<evidence type="ECO:0000256" key="8">
    <source>
        <dbReference type="ARBA" id="ARBA00022989"/>
    </source>
</evidence>
<dbReference type="GO" id="GO:0008955">
    <property type="term" value="F:peptidoglycan glycosyltransferase activity"/>
    <property type="evidence" value="ECO:0007669"/>
    <property type="project" value="UniProtKB-UniRule"/>
</dbReference>
<keyword evidence="7 11" id="KW-0573">Peptidoglycan synthesis</keyword>
<keyword evidence="9 11" id="KW-0472">Membrane</keyword>
<comment type="similarity">
    <text evidence="11">Belongs to the SEDS family. MrdB/RodA subfamily.</text>
</comment>
<evidence type="ECO:0000313" key="12">
    <source>
        <dbReference type="EMBL" id="MBB3047186.1"/>
    </source>
</evidence>
<evidence type="ECO:0000256" key="11">
    <source>
        <dbReference type="HAMAP-Rule" id="MF_02079"/>
    </source>
</evidence>
<keyword evidence="8 11" id="KW-1133">Transmembrane helix</keyword>
<dbReference type="GO" id="GO:0032153">
    <property type="term" value="C:cell division site"/>
    <property type="evidence" value="ECO:0007669"/>
    <property type="project" value="TreeGrafter"/>
</dbReference>
<dbReference type="GO" id="GO:0005886">
    <property type="term" value="C:plasma membrane"/>
    <property type="evidence" value="ECO:0007669"/>
    <property type="project" value="UniProtKB-SubCell"/>
</dbReference>
<feature type="transmembrane region" description="Helical" evidence="11">
    <location>
        <begin position="285"/>
        <end position="306"/>
    </location>
</feature>
<evidence type="ECO:0000313" key="13">
    <source>
        <dbReference type="Proteomes" id="UP000537130"/>
    </source>
</evidence>
<dbReference type="InterPro" id="IPR011923">
    <property type="entry name" value="RodA/MrdB"/>
</dbReference>
<dbReference type="PANTHER" id="PTHR30474">
    <property type="entry name" value="CELL CYCLE PROTEIN"/>
    <property type="match status" value="1"/>
</dbReference>
<keyword evidence="2 11" id="KW-1003">Cell membrane</keyword>
<comment type="function">
    <text evidence="11">Peptidoglycan polymerase that is essential for cell wall elongation.</text>
</comment>
<dbReference type="InterPro" id="IPR001182">
    <property type="entry name" value="FtsW/RodA"/>
</dbReference>
<dbReference type="RefSeq" id="WP_183409825.1">
    <property type="nucleotide sequence ID" value="NZ_JACHWY010000001.1"/>
</dbReference>
<feature type="transmembrane region" description="Helical" evidence="11">
    <location>
        <begin position="149"/>
        <end position="167"/>
    </location>
</feature>
<dbReference type="PROSITE" id="PS00428">
    <property type="entry name" value="FTSW_RODA_SPOVE"/>
    <property type="match status" value="1"/>
</dbReference>
<feature type="transmembrane region" description="Helical" evidence="11">
    <location>
        <begin position="63"/>
        <end position="81"/>
    </location>
</feature>
<evidence type="ECO:0000256" key="6">
    <source>
        <dbReference type="ARBA" id="ARBA00022960"/>
    </source>
</evidence>
<feature type="transmembrane region" description="Helical" evidence="11">
    <location>
        <begin position="31"/>
        <end position="51"/>
    </location>
</feature>
<keyword evidence="13" id="KW-1185">Reference proteome</keyword>
<dbReference type="GO" id="GO:0051301">
    <property type="term" value="P:cell division"/>
    <property type="evidence" value="ECO:0007669"/>
    <property type="project" value="InterPro"/>
</dbReference>
<keyword evidence="5 11" id="KW-0812">Transmembrane</keyword>
<accession>A0A7W4W4A6</accession>
<evidence type="ECO:0000256" key="2">
    <source>
        <dbReference type="ARBA" id="ARBA00022475"/>
    </source>
</evidence>
<dbReference type="AlphaFoldDB" id="A0A7W4W4A6"/>
<feature type="transmembrane region" description="Helical" evidence="11">
    <location>
        <begin position="87"/>
        <end position="106"/>
    </location>
</feature>
<comment type="caution">
    <text evidence="12">The sequence shown here is derived from an EMBL/GenBank/DDBJ whole genome shotgun (WGS) entry which is preliminary data.</text>
</comment>
<comment type="pathway">
    <text evidence="11">Cell wall biogenesis; peptidoglycan biosynthesis.</text>
</comment>
<comment type="subcellular location">
    <subcellularLocation>
        <location evidence="11">Cell inner membrane</location>
        <topology evidence="11">Multi-pass membrane protein</topology>
    </subcellularLocation>
    <subcellularLocation>
        <location evidence="1">Membrane</location>
        <topology evidence="1">Multi-pass membrane protein</topology>
    </subcellularLocation>
</comment>
<feature type="transmembrane region" description="Helical" evidence="11">
    <location>
        <begin position="318"/>
        <end position="345"/>
    </location>
</feature>
<evidence type="ECO:0000256" key="9">
    <source>
        <dbReference type="ARBA" id="ARBA00023136"/>
    </source>
</evidence>
<evidence type="ECO:0000256" key="4">
    <source>
        <dbReference type="ARBA" id="ARBA00022679"/>
    </source>
</evidence>
<sequence length="381" mass="41541">MSHSDFIRQLPRDHHSHDLQRNLLQRLRIDLSLLVLLLTLTGFGLLILYSASGESAAMVARQARYLLIGYVVMFAVAQVNIESLKRLAPVAYVGGIGLLLAVSFFGDGAKGAQRWLSIGGFRFQPSEVMKLVLPMTLAWYYSVRPLPPRFSAVLSGLVILMVPALLIARQPDLGTAIIIASSGIFVLFLAGMGWHIIAAGFALLGAAAWPIWEFLLHDYQRGRILTMLNPERDKLGAGWNIIQSQTAIGSGGMDGKGWLQGTQSHLDFLPESHTDFIVAVLAEEFGLRGVVALVLVYLLVILRGSWIAVHAKHSFGRLLAGSITLTFFVYVFVNMGMVSGLLPVVGVPLPLVSQGGTSLVTLMIGFGILMSIRADERFIHQ</sequence>
<dbReference type="PANTHER" id="PTHR30474:SF1">
    <property type="entry name" value="PEPTIDOGLYCAN GLYCOSYLTRANSFERASE MRDB"/>
    <property type="match status" value="1"/>
</dbReference>
<keyword evidence="11" id="KW-0997">Cell inner membrane</keyword>
<dbReference type="Proteomes" id="UP000537130">
    <property type="component" value="Unassembled WGS sequence"/>
</dbReference>
<reference evidence="12 13" key="1">
    <citation type="submission" date="2020-08" db="EMBL/GenBank/DDBJ databases">
        <title>Genomic Encyclopedia of Type Strains, Phase III (KMG-III): the genomes of soil and plant-associated and newly described type strains.</title>
        <authorList>
            <person name="Whitman W."/>
        </authorList>
    </citation>
    <scope>NUCLEOTIDE SEQUENCE [LARGE SCALE GENOMIC DNA]</scope>
    <source>
        <strain evidence="12 13">CECT 8654</strain>
    </source>
</reference>
<keyword evidence="4 11" id="KW-0808">Transferase</keyword>
<keyword evidence="3 11" id="KW-0328">Glycosyltransferase</keyword>
<evidence type="ECO:0000256" key="5">
    <source>
        <dbReference type="ARBA" id="ARBA00022692"/>
    </source>
</evidence>
<dbReference type="EC" id="2.4.99.28" evidence="11"/>
<dbReference type="NCBIfam" id="TIGR02210">
    <property type="entry name" value="rodA_shape"/>
    <property type="match status" value="1"/>
</dbReference>
<keyword evidence="6 11" id="KW-0133">Cell shape</keyword>
<evidence type="ECO:0000256" key="7">
    <source>
        <dbReference type="ARBA" id="ARBA00022984"/>
    </source>
</evidence>
<dbReference type="EMBL" id="JACHWY010000001">
    <property type="protein sequence ID" value="MBB3047186.1"/>
    <property type="molecule type" value="Genomic_DNA"/>
</dbReference>
<dbReference type="GO" id="GO:0008360">
    <property type="term" value="P:regulation of cell shape"/>
    <property type="evidence" value="ECO:0007669"/>
    <property type="project" value="UniProtKB-KW"/>
</dbReference>
<keyword evidence="10 11" id="KW-0961">Cell wall biogenesis/degradation</keyword>
<feature type="transmembrane region" description="Helical" evidence="11">
    <location>
        <begin position="179"/>
        <end position="212"/>
    </location>
</feature>
<evidence type="ECO:0000256" key="1">
    <source>
        <dbReference type="ARBA" id="ARBA00004141"/>
    </source>
</evidence>
<dbReference type="Pfam" id="PF01098">
    <property type="entry name" value="FTSW_RODA_SPOVE"/>
    <property type="match status" value="1"/>
</dbReference>
<gene>
    <name evidence="11" type="primary">mrdB</name>
    <name evidence="11" type="synonym">rodA</name>
    <name evidence="12" type="ORF">FHR99_001422</name>
</gene>
<dbReference type="InterPro" id="IPR018365">
    <property type="entry name" value="Cell_cycle_FtsW-rel_CS"/>
</dbReference>
<feature type="transmembrane region" description="Helical" evidence="11">
    <location>
        <begin position="351"/>
        <end position="372"/>
    </location>
</feature>
<dbReference type="UniPathway" id="UPA00219"/>
<dbReference type="GO" id="GO:0009252">
    <property type="term" value="P:peptidoglycan biosynthetic process"/>
    <property type="evidence" value="ECO:0007669"/>
    <property type="project" value="UniProtKB-UniRule"/>
</dbReference>
<dbReference type="HAMAP" id="MF_02079">
    <property type="entry name" value="PGT_RodA"/>
    <property type="match status" value="1"/>
</dbReference>
<dbReference type="GO" id="GO:0071555">
    <property type="term" value="P:cell wall organization"/>
    <property type="evidence" value="ECO:0007669"/>
    <property type="project" value="UniProtKB-KW"/>
</dbReference>
<name>A0A7W4W4A6_9GAMM</name>
<protein>
    <recommendedName>
        <fullName evidence="11">Peptidoglycan glycosyltransferase MrdB</fullName>
        <shortName evidence="11">PGT</shortName>
        <ecNumber evidence="11">2.4.99.28</ecNumber>
    </recommendedName>
    <alternativeName>
        <fullName evidence="11">Cell elongation protein RodA</fullName>
    </alternativeName>
    <alternativeName>
        <fullName evidence="11">Cell wall polymerase</fullName>
    </alternativeName>
    <alternativeName>
        <fullName evidence="11">Peptidoglycan polymerase</fullName>
        <shortName evidence="11">PG polymerase</shortName>
    </alternativeName>
</protein>
<dbReference type="GO" id="GO:0015648">
    <property type="term" value="F:lipid-linked peptidoglycan transporter activity"/>
    <property type="evidence" value="ECO:0007669"/>
    <property type="project" value="TreeGrafter"/>
</dbReference>
<organism evidence="12 13">
    <name type="scientific">Litorivivens lipolytica</name>
    <dbReference type="NCBI Taxonomy" id="1524264"/>
    <lineage>
        <taxon>Bacteria</taxon>
        <taxon>Pseudomonadati</taxon>
        <taxon>Pseudomonadota</taxon>
        <taxon>Gammaproteobacteria</taxon>
        <taxon>Litorivivens</taxon>
    </lineage>
</organism>